<dbReference type="OrthoDB" id="10264062at2759"/>
<dbReference type="InterPro" id="IPR004012">
    <property type="entry name" value="Run_dom"/>
</dbReference>
<feature type="domain" description="RUN" evidence="1">
    <location>
        <begin position="1"/>
        <end position="72"/>
    </location>
</feature>
<keyword evidence="3" id="KW-1185">Reference proteome</keyword>
<dbReference type="EMBL" id="AZBU02000005">
    <property type="protein sequence ID" value="TKR77410.1"/>
    <property type="molecule type" value="Genomic_DNA"/>
</dbReference>
<organism evidence="2 3">
    <name type="scientific">Steinernema carpocapsae</name>
    <name type="common">Entomopathogenic nematode</name>
    <dbReference type="NCBI Taxonomy" id="34508"/>
    <lineage>
        <taxon>Eukaryota</taxon>
        <taxon>Metazoa</taxon>
        <taxon>Ecdysozoa</taxon>
        <taxon>Nematoda</taxon>
        <taxon>Chromadorea</taxon>
        <taxon>Rhabditida</taxon>
        <taxon>Tylenchina</taxon>
        <taxon>Panagrolaimomorpha</taxon>
        <taxon>Strongyloidoidea</taxon>
        <taxon>Steinernematidae</taxon>
        <taxon>Steinernema</taxon>
    </lineage>
</organism>
<dbReference type="Pfam" id="PF02759">
    <property type="entry name" value="RUN"/>
    <property type="match status" value="1"/>
</dbReference>
<reference evidence="2 3" key="1">
    <citation type="journal article" date="2015" name="Genome Biol.">
        <title>Comparative genomics of Steinernema reveals deeply conserved gene regulatory networks.</title>
        <authorList>
            <person name="Dillman A.R."/>
            <person name="Macchietto M."/>
            <person name="Porter C.F."/>
            <person name="Rogers A."/>
            <person name="Williams B."/>
            <person name="Antoshechkin I."/>
            <person name="Lee M.M."/>
            <person name="Goodwin Z."/>
            <person name="Lu X."/>
            <person name="Lewis E.E."/>
            <person name="Goodrich-Blair H."/>
            <person name="Stock S.P."/>
            <person name="Adams B.J."/>
            <person name="Sternberg P.W."/>
            <person name="Mortazavi A."/>
        </authorList>
    </citation>
    <scope>NUCLEOTIDE SEQUENCE [LARGE SCALE GENOMIC DNA]</scope>
    <source>
        <strain evidence="2 3">ALL</strain>
    </source>
</reference>
<sequence length="82" mass="9292">MSASQTGTDVLWIRIALQEKLLSIIMDFIKSSHHCRRFYEKDALIVDPVKGGMIAAMMGESSWPLSRAVLARNLIWRVARGF</sequence>
<dbReference type="InterPro" id="IPR037213">
    <property type="entry name" value="Run_dom_sf"/>
</dbReference>
<dbReference type="SUPFAM" id="SSF140741">
    <property type="entry name" value="RUN domain-like"/>
    <property type="match status" value="1"/>
</dbReference>
<accession>A0A4U5N4U6</accession>
<dbReference type="PROSITE" id="PS50826">
    <property type="entry name" value="RUN"/>
    <property type="match status" value="1"/>
</dbReference>
<name>A0A4U5N4U6_STECR</name>
<comment type="caution">
    <text evidence="2">The sequence shown here is derived from an EMBL/GenBank/DDBJ whole genome shotgun (WGS) entry which is preliminary data.</text>
</comment>
<dbReference type="Proteomes" id="UP000298663">
    <property type="component" value="Unassembled WGS sequence"/>
</dbReference>
<dbReference type="STRING" id="34508.A0A4U5N4U6"/>
<evidence type="ECO:0000259" key="1">
    <source>
        <dbReference type="PROSITE" id="PS50826"/>
    </source>
</evidence>
<protein>
    <recommendedName>
        <fullName evidence="1">RUN domain-containing protein</fullName>
    </recommendedName>
</protein>
<dbReference type="Gene3D" id="1.20.58.900">
    <property type="match status" value="1"/>
</dbReference>
<dbReference type="AlphaFoldDB" id="A0A4U5N4U6"/>
<reference evidence="2 3" key="2">
    <citation type="journal article" date="2019" name="G3 (Bethesda)">
        <title>Hybrid Assembly of the Genome of the Entomopathogenic Nematode Steinernema carpocapsae Identifies the X-Chromosome.</title>
        <authorList>
            <person name="Serra L."/>
            <person name="Macchietto M."/>
            <person name="Macias-Munoz A."/>
            <person name="McGill C.J."/>
            <person name="Rodriguez I.M."/>
            <person name="Rodriguez B."/>
            <person name="Murad R."/>
            <person name="Mortazavi A."/>
        </authorList>
    </citation>
    <scope>NUCLEOTIDE SEQUENCE [LARGE SCALE GENOMIC DNA]</scope>
    <source>
        <strain evidence="2 3">ALL</strain>
    </source>
</reference>
<proteinExistence type="predicted"/>
<gene>
    <name evidence="2" type="ORF">L596_018392</name>
</gene>
<evidence type="ECO:0000313" key="3">
    <source>
        <dbReference type="Proteomes" id="UP000298663"/>
    </source>
</evidence>
<evidence type="ECO:0000313" key="2">
    <source>
        <dbReference type="EMBL" id="TKR77410.1"/>
    </source>
</evidence>